<accession>A0A068R6K5</accession>
<dbReference type="STRING" id="1354304.XPG1_2992"/>
<reference evidence="1 2" key="1">
    <citation type="submission" date="2013-07" db="EMBL/GenBank/DDBJ databases">
        <authorList>
            <person name="Genoscope - CEA"/>
        </authorList>
    </citation>
    <scope>NUCLEOTIDE SEQUENCE [LARGE SCALE GENOMIC DNA]</scope>
    <source>
        <strain evidence="1 2">G6</strain>
    </source>
</reference>
<dbReference type="KEGG" id="xpo:XPG1_2992"/>
<evidence type="ECO:0000313" key="1">
    <source>
        <dbReference type="EMBL" id="CDG22639.1"/>
    </source>
</evidence>
<gene>
    <name evidence="1" type="ORF">XPG1_2992</name>
</gene>
<evidence type="ECO:0000313" key="2">
    <source>
        <dbReference type="Proteomes" id="UP000032735"/>
    </source>
</evidence>
<dbReference type="Proteomes" id="UP000032735">
    <property type="component" value="Chromosome"/>
</dbReference>
<organism evidence="1 2">
    <name type="scientific">Xenorhabdus poinarii G6</name>
    <dbReference type="NCBI Taxonomy" id="1354304"/>
    <lineage>
        <taxon>Bacteria</taxon>
        <taxon>Pseudomonadati</taxon>
        <taxon>Pseudomonadota</taxon>
        <taxon>Gammaproteobacteria</taxon>
        <taxon>Enterobacterales</taxon>
        <taxon>Morganellaceae</taxon>
        <taxon>Xenorhabdus</taxon>
    </lineage>
</organism>
<proteinExistence type="predicted"/>
<dbReference type="EMBL" id="FO704551">
    <property type="protein sequence ID" value="CDG22639.1"/>
    <property type="molecule type" value="Genomic_DNA"/>
</dbReference>
<sequence>MKLQTDGIEYCCHLGHLLSHTRQEDGGLNDQSAILGFPGKSYRRRVTLSV</sequence>
<dbReference type="HOGENOM" id="CLU_3124313_0_0_6"/>
<protein>
    <submittedName>
        <fullName evidence="1">Uncharacterized protein</fullName>
    </submittedName>
</protein>
<keyword evidence="2" id="KW-1185">Reference proteome</keyword>
<dbReference type="AlphaFoldDB" id="A0A068R6K5"/>
<name>A0A068R6K5_9GAMM</name>